<feature type="compositionally biased region" description="Acidic residues" evidence="1">
    <location>
        <begin position="423"/>
        <end position="433"/>
    </location>
</feature>
<evidence type="ECO:0000313" key="3">
    <source>
        <dbReference type="Proteomes" id="UP001275084"/>
    </source>
</evidence>
<dbReference type="EMBL" id="JAUIQD010000001">
    <property type="protein sequence ID" value="KAK3364669.1"/>
    <property type="molecule type" value="Genomic_DNA"/>
</dbReference>
<name>A0AAJ0MLB2_9PEZI</name>
<feature type="region of interest" description="Disordered" evidence="1">
    <location>
        <begin position="88"/>
        <end position="123"/>
    </location>
</feature>
<evidence type="ECO:0000313" key="2">
    <source>
        <dbReference type="EMBL" id="KAK3364669.1"/>
    </source>
</evidence>
<dbReference type="Proteomes" id="UP001275084">
    <property type="component" value="Unassembled WGS sequence"/>
</dbReference>
<organism evidence="2 3">
    <name type="scientific">Lasiosphaeria hispida</name>
    <dbReference type="NCBI Taxonomy" id="260671"/>
    <lineage>
        <taxon>Eukaryota</taxon>
        <taxon>Fungi</taxon>
        <taxon>Dikarya</taxon>
        <taxon>Ascomycota</taxon>
        <taxon>Pezizomycotina</taxon>
        <taxon>Sordariomycetes</taxon>
        <taxon>Sordariomycetidae</taxon>
        <taxon>Sordariales</taxon>
        <taxon>Lasiosphaeriaceae</taxon>
        <taxon>Lasiosphaeria</taxon>
    </lineage>
</organism>
<protein>
    <submittedName>
        <fullName evidence="2">Uncharacterized protein</fullName>
    </submittedName>
</protein>
<keyword evidence="3" id="KW-1185">Reference proteome</keyword>
<feature type="region of interest" description="Disordered" evidence="1">
    <location>
        <begin position="1"/>
        <end position="38"/>
    </location>
</feature>
<evidence type="ECO:0000256" key="1">
    <source>
        <dbReference type="SAM" id="MobiDB-lite"/>
    </source>
</evidence>
<comment type="caution">
    <text evidence="2">The sequence shown here is derived from an EMBL/GenBank/DDBJ whole genome shotgun (WGS) entry which is preliminary data.</text>
</comment>
<sequence length="433" mass="47984">MLTQAIFPEPKNGSLAKDNRQRKLSHPARPPPTFWDNLSEIPLTRNALRGLNRRNDEIARPNRGPPFKRAGRPVARRTATEFLARCAPPCMSSNQSSLDRRKRGSASPSKSKTISDTKTTKSTGPYDCAFQQHLVDFGIYPNTYEYLSGGVPPKPENMEEIKRMLAQPRPSLSPSRFSEEDFQKFERADAHAVKERQVMTSVDPILEGDVGDSRCVAGEIPFTNLDHLTDESLVPGNTDLYYGARPKRLDRQVRTELNGRITPSTQHDLPIAPDFFLAAKGPDGSLAVAQRQACYDGTLGAMGMRDLLSHLIPLASLKARPEYVMTQIKAYSLTSDYDAYRQGAAAYRNGRDWAKQRRDEAIEQANEKVASVEIGASPPENNLSLSFATEVSVDSRLRRASQDILTPLTRGSNLPFSVNDSDPPADELSLDLG</sequence>
<accession>A0AAJ0MLB2</accession>
<feature type="region of interest" description="Disordered" evidence="1">
    <location>
        <begin position="52"/>
        <end position="74"/>
    </location>
</feature>
<proteinExistence type="predicted"/>
<feature type="compositionally biased region" description="Polar residues" evidence="1">
    <location>
        <begin position="411"/>
        <end position="420"/>
    </location>
</feature>
<gene>
    <name evidence="2" type="ORF">B0T25DRAFT_620554</name>
</gene>
<reference evidence="2" key="2">
    <citation type="submission" date="2023-06" db="EMBL/GenBank/DDBJ databases">
        <authorList>
            <consortium name="Lawrence Berkeley National Laboratory"/>
            <person name="Haridas S."/>
            <person name="Hensen N."/>
            <person name="Bonometti L."/>
            <person name="Westerberg I."/>
            <person name="Brannstrom I.O."/>
            <person name="Guillou S."/>
            <person name="Cros-Aarteil S."/>
            <person name="Calhoun S."/>
            <person name="Kuo A."/>
            <person name="Mondo S."/>
            <person name="Pangilinan J."/>
            <person name="Riley R."/>
            <person name="Labutti K."/>
            <person name="Andreopoulos B."/>
            <person name="Lipzen A."/>
            <person name="Chen C."/>
            <person name="Yanf M."/>
            <person name="Daum C."/>
            <person name="Ng V."/>
            <person name="Clum A."/>
            <person name="Steindorff A."/>
            <person name="Ohm R."/>
            <person name="Martin F."/>
            <person name="Silar P."/>
            <person name="Natvig D."/>
            <person name="Lalanne C."/>
            <person name="Gautier V."/>
            <person name="Ament-Velasquez S.L."/>
            <person name="Kruys A."/>
            <person name="Hutchinson M.I."/>
            <person name="Powell A.J."/>
            <person name="Barry K."/>
            <person name="Miller A.N."/>
            <person name="Grigoriev I.V."/>
            <person name="Debuchy R."/>
            <person name="Gladieux P."/>
            <person name="Thoren M.H."/>
            <person name="Johannesson H."/>
        </authorList>
    </citation>
    <scope>NUCLEOTIDE SEQUENCE</scope>
    <source>
        <strain evidence="2">CBS 955.72</strain>
    </source>
</reference>
<reference evidence="2" key="1">
    <citation type="journal article" date="2023" name="Mol. Phylogenet. Evol.">
        <title>Genome-scale phylogeny and comparative genomics of the fungal order Sordariales.</title>
        <authorList>
            <person name="Hensen N."/>
            <person name="Bonometti L."/>
            <person name="Westerberg I."/>
            <person name="Brannstrom I.O."/>
            <person name="Guillou S."/>
            <person name="Cros-Aarteil S."/>
            <person name="Calhoun S."/>
            <person name="Haridas S."/>
            <person name="Kuo A."/>
            <person name="Mondo S."/>
            <person name="Pangilinan J."/>
            <person name="Riley R."/>
            <person name="LaButti K."/>
            <person name="Andreopoulos B."/>
            <person name="Lipzen A."/>
            <person name="Chen C."/>
            <person name="Yan M."/>
            <person name="Daum C."/>
            <person name="Ng V."/>
            <person name="Clum A."/>
            <person name="Steindorff A."/>
            <person name="Ohm R.A."/>
            <person name="Martin F."/>
            <person name="Silar P."/>
            <person name="Natvig D.O."/>
            <person name="Lalanne C."/>
            <person name="Gautier V."/>
            <person name="Ament-Velasquez S.L."/>
            <person name="Kruys A."/>
            <person name="Hutchinson M.I."/>
            <person name="Powell A.J."/>
            <person name="Barry K."/>
            <person name="Miller A.N."/>
            <person name="Grigoriev I.V."/>
            <person name="Debuchy R."/>
            <person name="Gladieux P."/>
            <person name="Hiltunen Thoren M."/>
            <person name="Johannesson H."/>
        </authorList>
    </citation>
    <scope>NUCLEOTIDE SEQUENCE</scope>
    <source>
        <strain evidence="2">CBS 955.72</strain>
    </source>
</reference>
<feature type="region of interest" description="Disordered" evidence="1">
    <location>
        <begin position="411"/>
        <end position="433"/>
    </location>
</feature>
<dbReference type="AlphaFoldDB" id="A0AAJ0MLB2"/>